<reference evidence="1 2" key="2">
    <citation type="submission" date="2018-11" db="EMBL/GenBank/DDBJ databases">
        <authorList>
            <consortium name="Pathogen Informatics"/>
        </authorList>
    </citation>
    <scope>NUCLEOTIDE SEQUENCE [LARGE SCALE GENOMIC DNA]</scope>
</reference>
<dbReference type="AlphaFoldDB" id="A0A0R3TJ12"/>
<dbReference type="EMBL" id="UZAE01009955">
    <property type="protein sequence ID" value="VDO02909.1"/>
    <property type="molecule type" value="Genomic_DNA"/>
</dbReference>
<dbReference type="OrthoDB" id="78437at2759"/>
<evidence type="ECO:0000313" key="3">
    <source>
        <dbReference type="WBParaSite" id="HNAJ_0000705301-mRNA-1"/>
    </source>
</evidence>
<dbReference type="Proteomes" id="UP000278807">
    <property type="component" value="Unassembled WGS sequence"/>
</dbReference>
<organism evidence="3">
    <name type="scientific">Rodentolepis nana</name>
    <name type="common">Dwarf tapeworm</name>
    <name type="synonym">Hymenolepis nana</name>
    <dbReference type="NCBI Taxonomy" id="102285"/>
    <lineage>
        <taxon>Eukaryota</taxon>
        <taxon>Metazoa</taxon>
        <taxon>Spiralia</taxon>
        <taxon>Lophotrochozoa</taxon>
        <taxon>Platyhelminthes</taxon>
        <taxon>Cestoda</taxon>
        <taxon>Eucestoda</taxon>
        <taxon>Cyclophyllidea</taxon>
        <taxon>Hymenolepididae</taxon>
        <taxon>Rodentolepis</taxon>
    </lineage>
</organism>
<reference evidence="3" key="1">
    <citation type="submission" date="2017-02" db="UniProtKB">
        <authorList>
            <consortium name="WormBaseParasite"/>
        </authorList>
    </citation>
    <scope>IDENTIFICATION</scope>
</reference>
<evidence type="ECO:0000313" key="2">
    <source>
        <dbReference type="Proteomes" id="UP000278807"/>
    </source>
</evidence>
<name>A0A0R3TJ12_RODNA</name>
<gene>
    <name evidence="1" type="ORF">HNAJ_LOCUS7049</name>
</gene>
<dbReference type="WBParaSite" id="HNAJ_0000705301-mRNA-1">
    <property type="protein sequence ID" value="HNAJ_0000705301-mRNA-1"/>
    <property type="gene ID" value="HNAJ_0000705301"/>
</dbReference>
<protein>
    <submittedName>
        <fullName evidence="3">SKA2 domain-containing protein</fullName>
    </submittedName>
</protein>
<keyword evidence="2" id="KW-1185">Reference proteome</keyword>
<sequence length="142" mass="15899">MSASSAKTTIISQLDEAIVQLKCAVSQSLENALRKVEVLEMDGAAVLKVKVDDLLASSSDLNEVEQIYKQLEDGTIRKLEDAEKVYVRLRDSTEKAKSVLESFDPLPTLPIVEFGLSKRVQEVNSSFYHFDHFFIVLPKPNL</sequence>
<evidence type="ECO:0000313" key="1">
    <source>
        <dbReference type="EMBL" id="VDO02909.1"/>
    </source>
</evidence>
<accession>A0A0R3TJ12</accession>
<proteinExistence type="predicted"/>